<evidence type="ECO:0000259" key="2">
    <source>
        <dbReference type="Pfam" id="PF24476"/>
    </source>
</evidence>
<evidence type="ECO:0000313" key="4">
    <source>
        <dbReference type="Proteomes" id="UP000277212"/>
    </source>
</evidence>
<gene>
    <name evidence="3" type="ORF">CDV36_015002</name>
</gene>
<dbReference type="STRING" id="2010991.A0A3M2RE15"/>
<dbReference type="Pfam" id="PF24476">
    <property type="entry name" value="DUF7580"/>
    <property type="match status" value="1"/>
</dbReference>
<reference evidence="3 4" key="1">
    <citation type="submission" date="2017-06" db="EMBL/GenBank/DDBJ databases">
        <title>Comparative genomic analysis of Ambrosia Fusariam Clade fungi.</title>
        <authorList>
            <person name="Stajich J.E."/>
            <person name="Carrillo J."/>
            <person name="Kijimoto T."/>
            <person name="Eskalen A."/>
            <person name="O'Donnell K."/>
            <person name="Kasson M."/>
        </authorList>
    </citation>
    <scope>NUCLEOTIDE SEQUENCE [LARGE SCALE GENOMIC DNA]</scope>
    <source>
        <strain evidence="3">UCR3666</strain>
    </source>
</reference>
<organism evidence="3 4">
    <name type="scientific">Fusarium kuroshium</name>
    <dbReference type="NCBI Taxonomy" id="2010991"/>
    <lineage>
        <taxon>Eukaryota</taxon>
        <taxon>Fungi</taxon>
        <taxon>Dikarya</taxon>
        <taxon>Ascomycota</taxon>
        <taxon>Pezizomycotina</taxon>
        <taxon>Sordariomycetes</taxon>
        <taxon>Hypocreomycetidae</taxon>
        <taxon>Hypocreales</taxon>
        <taxon>Nectriaceae</taxon>
        <taxon>Fusarium</taxon>
        <taxon>Fusarium solani species complex</taxon>
    </lineage>
</organism>
<dbReference type="InterPro" id="IPR056002">
    <property type="entry name" value="DUF7580"/>
</dbReference>
<keyword evidence="4" id="KW-1185">Reference proteome</keyword>
<dbReference type="OrthoDB" id="5331891at2759"/>
<comment type="caution">
    <text evidence="3">The sequence shown here is derived from an EMBL/GenBank/DDBJ whole genome shotgun (WGS) entry which is preliminary data.</text>
</comment>
<feature type="domain" description="DUF7580" evidence="2">
    <location>
        <begin position="336"/>
        <end position="511"/>
    </location>
</feature>
<name>A0A3M2RE15_9HYPO</name>
<dbReference type="PANTHER" id="PTHR35186">
    <property type="entry name" value="ANK_REP_REGION DOMAIN-CONTAINING PROTEIN"/>
    <property type="match status" value="1"/>
</dbReference>
<dbReference type="EMBL" id="NKUJ01000517">
    <property type="protein sequence ID" value="RMJ03478.1"/>
    <property type="molecule type" value="Genomic_DNA"/>
</dbReference>
<protein>
    <recommendedName>
        <fullName evidence="2">DUF7580 domain-containing protein</fullName>
    </recommendedName>
</protein>
<accession>A0A3M2RE15</accession>
<sequence length="524" mass="59458">MDDSEGRNVIDFVQWDDPDLEKHLQETLESHAYEACQALFENIGTKIESLNDALDQFEHDLTTQQHTGERLEDTTKRLGRLRDGVRISFDKEEYEKLIGELRNSITDLKTLREQAAEKQKAKKQPTSGQCARKPPAKEFSSYCAIRRASKALHEALVTAWSSSDAARHRVGLFVDARVEKEVLMDLIVLCNGHASDRCVRLQVRSETLDCADSSLLTPTSLLADSNSSGCPRKRQKVHFSSSTCSEDSRASDGSSSLQLPRAGAQRCTTFDLRTSRDMCSELARHRKVSCIGHIDTPGQETFRHSFYPCGLSMPRNLIGPGNLMPMDEILSRSIDRSLTVVEQLRLARTLVVAVLKFHSTPWLGEYWRIQDLSFLREADLSGCLKTLHIRVEVMPRQHLQKQMEVGIDGVRIRNMASCQSIREAQRTFGIRNLTLHSLGVVLLQIGCWSRIPADDVERVRRFSEQNTRLGSKYMDLTQKCLECDFGYGKDLNKSQLQKAIYDNLVCELETMIMSLDIRDEDEDE</sequence>
<evidence type="ECO:0000313" key="3">
    <source>
        <dbReference type="EMBL" id="RMJ03478.1"/>
    </source>
</evidence>
<keyword evidence="1" id="KW-0175">Coiled coil</keyword>
<dbReference type="PANTHER" id="PTHR35186:SF4">
    <property type="entry name" value="PRION-INHIBITION AND PROPAGATION HELO DOMAIN-CONTAINING PROTEIN"/>
    <property type="match status" value="1"/>
</dbReference>
<dbReference type="Proteomes" id="UP000277212">
    <property type="component" value="Unassembled WGS sequence"/>
</dbReference>
<feature type="coiled-coil region" evidence="1">
    <location>
        <begin position="91"/>
        <end position="121"/>
    </location>
</feature>
<proteinExistence type="predicted"/>
<evidence type="ECO:0000256" key="1">
    <source>
        <dbReference type="SAM" id="Coils"/>
    </source>
</evidence>
<dbReference type="AlphaFoldDB" id="A0A3M2RE15"/>